<accession>A0A6V8KYP0</accession>
<dbReference type="EMBL" id="BLPG01000001">
    <property type="protein sequence ID" value="GFJ87561.1"/>
    <property type="molecule type" value="Genomic_DNA"/>
</dbReference>
<dbReference type="RefSeq" id="WP_178132638.1">
    <property type="nucleotide sequence ID" value="NZ_BAABJB010000079.1"/>
</dbReference>
<comment type="caution">
    <text evidence="4">The sequence shown here is derived from an EMBL/GenBank/DDBJ whole genome shotgun (WGS) entry which is preliminary data.</text>
</comment>
<evidence type="ECO:0000313" key="5">
    <source>
        <dbReference type="Proteomes" id="UP000482960"/>
    </source>
</evidence>
<proteinExistence type="predicted"/>
<evidence type="ECO:0000256" key="3">
    <source>
        <dbReference type="PROSITE-ProRule" id="PRU00221"/>
    </source>
</evidence>
<dbReference type="Gene3D" id="2.130.10.10">
    <property type="entry name" value="YVTN repeat-like/Quinoprotein amine dehydrogenase"/>
    <property type="match status" value="1"/>
</dbReference>
<keyword evidence="5" id="KW-1185">Reference proteome</keyword>
<dbReference type="Pfam" id="PF00400">
    <property type="entry name" value="WD40"/>
    <property type="match status" value="2"/>
</dbReference>
<dbReference type="Proteomes" id="UP000482960">
    <property type="component" value="Unassembled WGS sequence"/>
</dbReference>
<feature type="repeat" description="WD" evidence="3">
    <location>
        <begin position="19"/>
        <end position="41"/>
    </location>
</feature>
<dbReference type="InterPro" id="IPR019775">
    <property type="entry name" value="WD40_repeat_CS"/>
</dbReference>
<dbReference type="PROSITE" id="PS00678">
    <property type="entry name" value="WD_REPEATS_1"/>
    <property type="match status" value="1"/>
</dbReference>
<protein>
    <submittedName>
        <fullName evidence="4">Uncharacterized protein</fullName>
    </submittedName>
</protein>
<reference evidence="4 5" key="1">
    <citation type="submission" date="2020-03" db="EMBL/GenBank/DDBJ databases">
        <title>Whole genome shotgun sequence of Phytohabitans rumicis NBRC 108638.</title>
        <authorList>
            <person name="Komaki H."/>
            <person name="Tamura T."/>
        </authorList>
    </citation>
    <scope>NUCLEOTIDE SEQUENCE [LARGE SCALE GENOMIC DNA]</scope>
    <source>
        <strain evidence="4 5">NBRC 108638</strain>
    </source>
</reference>
<evidence type="ECO:0000256" key="2">
    <source>
        <dbReference type="ARBA" id="ARBA00022737"/>
    </source>
</evidence>
<evidence type="ECO:0000313" key="4">
    <source>
        <dbReference type="EMBL" id="GFJ87561.1"/>
    </source>
</evidence>
<dbReference type="AlphaFoldDB" id="A0A6V8KYP0"/>
<evidence type="ECO:0000256" key="1">
    <source>
        <dbReference type="ARBA" id="ARBA00022574"/>
    </source>
</evidence>
<organism evidence="4 5">
    <name type="scientific">Phytohabitans rumicis</name>
    <dbReference type="NCBI Taxonomy" id="1076125"/>
    <lineage>
        <taxon>Bacteria</taxon>
        <taxon>Bacillati</taxon>
        <taxon>Actinomycetota</taxon>
        <taxon>Actinomycetes</taxon>
        <taxon>Micromonosporales</taxon>
        <taxon>Micromonosporaceae</taxon>
    </lineage>
</organism>
<keyword evidence="2" id="KW-0677">Repeat</keyword>
<dbReference type="PROSITE" id="PS50082">
    <property type="entry name" value="WD_REPEATS_2"/>
    <property type="match status" value="1"/>
</dbReference>
<keyword evidence="1 3" id="KW-0853">WD repeat</keyword>
<dbReference type="SUPFAM" id="SSF50978">
    <property type="entry name" value="WD40 repeat-like"/>
    <property type="match status" value="1"/>
</dbReference>
<dbReference type="InterPro" id="IPR015943">
    <property type="entry name" value="WD40/YVTN_repeat-like_dom_sf"/>
</dbReference>
<gene>
    <name evidence="4" type="ORF">Prum_012030</name>
</gene>
<reference evidence="4 5" key="2">
    <citation type="submission" date="2020-03" db="EMBL/GenBank/DDBJ databases">
        <authorList>
            <person name="Ichikawa N."/>
            <person name="Kimura A."/>
            <person name="Kitahashi Y."/>
            <person name="Uohara A."/>
        </authorList>
    </citation>
    <scope>NUCLEOTIDE SEQUENCE [LARGE SCALE GENOMIC DNA]</scope>
    <source>
        <strain evidence="4 5">NBRC 108638</strain>
    </source>
</reference>
<dbReference type="InterPro" id="IPR001680">
    <property type="entry name" value="WD40_rpt"/>
</dbReference>
<sequence>MDGAGWCSAVAVMDGRTIVVSGGADKTVRVWDAATGAPVGDPYTGHIDEVWSAAVGQMDGRTIVVSGGADKTLGVVGAPWVLGCKRP</sequence>
<dbReference type="InterPro" id="IPR036322">
    <property type="entry name" value="WD40_repeat_dom_sf"/>
</dbReference>
<name>A0A6V8KYP0_9ACTN</name>